<evidence type="ECO:0000313" key="5">
    <source>
        <dbReference type="Proteomes" id="UP000638648"/>
    </source>
</evidence>
<dbReference type="CDD" id="cd07814">
    <property type="entry name" value="SRPBCC_CalC_Aha1-like"/>
    <property type="match status" value="1"/>
</dbReference>
<proteinExistence type="inferred from homology"/>
<organism evidence="4 5">
    <name type="scientific">Actinopolymorpha pittospori</name>
    <dbReference type="NCBI Taxonomy" id="648752"/>
    <lineage>
        <taxon>Bacteria</taxon>
        <taxon>Bacillati</taxon>
        <taxon>Actinomycetota</taxon>
        <taxon>Actinomycetes</taxon>
        <taxon>Propionibacteriales</taxon>
        <taxon>Actinopolymorphaceae</taxon>
        <taxon>Actinopolymorpha</taxon>
    </lineage>
</organism>
<feature type="domain" description="Activator of Hsp90 ATPase homologue 1/2-like C-terminal" evidence="3">
    <location>
        <begin position="23"/>
        <end position="108"/>
    </location>
</feature>
<dbReference type="Gene3D" id="3.30.530.20">
    <property type="match status" value="1"/>
</dbReference>
<reference evidence="4" key="1">
    <citation type="submission" date="2020-10" db="EMBL/GenBank/DDBJ databases">
        <title>Sequencing the genomes of 1000 actinobacteria strains.</title>
        <authorList>
            <person name="Klenk H.-P."/>
        </authorList>
    </citation>
    <scope>NUCLEOTIDE SEQUENCE</scope>
    <source>
        <strain evidence="4">DSM 45354</strain>
    </source>
</reference>
<dbReference type="InterPro" id="IPR023393">
    <property type="entry name" value="START-like_dom_sf"/>
</dbReference>
<dbReference type="Proteomes" id="UP000638648">
    <property type="component" value="Unassembled WGS sequence"/>
</dbReference>
<comment type="similarity">
    <text evidence="1">Belongs to the AHA1 family.</text>
</comment>
<dbReference type="Pfam" id="PF08327">
    <property type="entry name" value="AHSA1"/>
    <property type="match status" value="1"/>
</dbReference>
<dbReference type="SUPFAM" id="SSF55961">
    <property type="entry name" value="Bet v1-like"/>
    <property type="match status" value="1"/>
</dbReference>
<accession>A0A927RB91</accession>
<dbReference type="EMBL" id="JADBEM010000001">
    <property type="protein sequence ID" value="MBE1609887.1"/>
    <property type="molecule type" value="Genomic_DNA"/>
</dbReference>
<gene>
    <name evidence="4" type="ORF">HEB94_006735</name>
</gene>
<keyword evidence="5" id="KW-1185">Reference proteome</keyword>
<evidence type="ECO:0000256" key="2">
    <source>
        <dbReference type="SAM" id="MobiDB-lite"/>
    </source>
</evidence>
<comment type="caution">
    <text evidence="4">The sequence shown here is derived from an EMBL/GenBank/DDBJ whole genome shotgun (WGS) entry which is preliminary data.</text>
</comment>
<protein>
    <submittedName>
        <fullName evidence="4">Uncharacterized protein YndB with AHSA1/START domain</fullName>
    </submittedName>
</protein>
<feature type="region of interest" description="Disordered" evidence="2">
    <location>
        <begin position="1"/>
        <end position="35"/>
    </location>
</feature>
<evidence type="ECO:0000256" key="1">
    <source>
        <dbReference type="ARBA" id="ARBA00006817"/>
    </source>
</evidence>
<dbReference type="InterPro" id="IPR013538">
    <property type="entry name" value="ASHA1/2-like_C"/>
</dbReference>
<evidence type="ECO:0000259" key="3">
    <source>
        <dbReference type="Pfam" id="PF08327"/>
    </source>
</evidence>
<dbReference type="RefSeq" id="WP_192753381.1">
    <property type="nucleotide sequence ID" value="NZ_BAABJL010000284.1"/>
</dbReference>
<name>A0A927RB91_9ACTN</name>
<sequence length="111" mass="12318">MLRPAAGAARLRLDSTSVPDSNRATGEQTPTAGSYREVVEPERLVWAWQSSEPLPEESVVTITLTDLAENKTRMHFTQVGFTWGVFEYGIANTRAGFSEEIDKLAKYLANI</sequence>
<feature type="compositionally biased region" description="Low complexity" evidence="2">
    <location>
        <begin position="1"/>
        <end position="10"/>
    </location>
</feature>
<feature type="compositionally biased region" description="Polar residues" evidence="2">
    <location>
        <begin position="14"/>
        <end position="32"/>
    </location>
</feature>
<dbReference type="AlphaFoldDB" id="A0A927RB91"/>
<evidence type="ECO:0000313" key="4">
    <source>
        <dbReference type="EMBL" id="MBE1609887.1"/>
    </source>
</evidence>